<dbReference type="GO" id="GO:0005886">
    <property type="term" value="C:plasma membrane"/>
    <property type="evidence" value="ECO:0007669"/>
    <property type="project" value="UniProtKB-SubCell"/>
</dbReference>
<dbReference type="PANTHER" id="PTHR30193">
    <property type="entry name" value="ABC TRANSPORTER PERMEASE PROTEIN"/>
    <property type="match status" value="1"/>
</dbReference>
<feature type="transmembrane region" description="Helical" evidence="7">
    <location>
        <begin position="155"/>
        <end position="178"/>
    </location>
</feature>
<keyword evidence="2 7" id="KW-0813">Transport</keyword>
<evidence type="ECO:0000256" key="4">
    <source>
        <dbReference type="ARBA" id="ARBA00022692"/>
    </source>
</evidence>
<dbReference type="PROSITE" id="PS50928">
    <property type="entry name" value="ABC_TM1"/>
    <property type="match status" value="1"/>
</dbReference>
<proteinExistence type="inferred from homology"/>
<evidence type="ECO:0000259" key="8">
    <source>
        <dbReference type="PROSITE" id="PS50928"/>
    </source>
</evidence>
<dbReference type="AlphaFoldDB" id="A0A7S8EDV3"/>
<organism evidence="9 10">
    <name type="scientific">Phototrophicus methaneseepsis</name>
    <dbReference type="NCBI Taxonomy" id="2710758"/>
    <lineage>
        <taxon>Bacteria</taxon>
        <taxon>Bacillati</taxon>
        <taxon>Chloroflexota</taxon>
        <taxon>Candidatus Thermofontia</taxon>
        <taxon>Phototrophicales</taxon>
        <taxon>Phototrophicaceae</taxon>
        <taxon>Phototrophicus</taxon>
    </lineage>
</organism>
<dbReference type="InterPro" id="IPR035906">
    <property type="entry name" value="MetI-like_sf"/>
</dbReference>
<keyword evidence="10" id="KW-1185">Reference proteome</keyword>
<feature type="transmembrane region" description="Helical" evidence="7">
    <location>
        <begin position="203"/>
        <end position="224"/>
    </location>
</feature>
<dbReference type="RefSeq" id="WP_195173184.1">
    <property type="nucleotide sequence ID" value="NZ_CP062983.1"/>
</dbReference>
<evidence type="ECO:0000256" key="6">
    <source>
        <dbReference type="ARBA" id="ARBA00023136"/>
    </source>
</evidence>
<dbReference type="Proteomes" id="UP000594468">
    <property type="component" value="Chromosome"/>
</dbReference>
<evidence type="ECO:0000256" key="1">
    <source>
        <dbReference type="ARBA" id="ARBA00004651"/>
    </source>
</evidence>
<keyword evidence="5 7" id="KW-1133">Transmembrane helix</keyword>
<comment type="similarity">
    <text evidence="7">Belongs to the binding-protein-dependent transport system permease family.</text>
</comment>
<dbReference type="Gene3D" id="1.10.3720.10">
    <property type="entry name" value="MetI-like"/>
    <property type="match status" value="1"/>
</dbReference>
<keyword evidence="6 7" id="KW-0472">Membrane</keyword>
<dbReference type="KEGG" id="pmet:G4Y79_05020"/>
<keyword evidence="3" id="KW-1003">Cell membrane</keyword>
<evidence type="ECO:0000256" key="7">
    <source>
        <dbReference type="RuleBase" id="RU363032"/>
    </source>
</evidence>
<dbReference type="InterPro" id="IPR000515">
    <property type="entry name" value="MetI-like"/>
</dbReference>
<feature type="transmembrane region" description="Helical" evidence="7">
    <location>
        <begin position="230"/>
        <end position="250"/>
    </location>
</feature>
<evidence type="ECO:0000313" key="10">
    <source>
        <dbReference type="Proteomes" id="UP000594468"/>
    </source>
</evidence>
<evidence type="ECO:0000256" key="5">
    <source>
        <dbReference type="ARBA" id="ARBA00022989"/>
    </source>
</evidence>
<dbReference type="GO" id="GO:0055085">
    <property type="term" value="P:transmembrane transport"/>
    <property type="evidence" value="ECO:0007669"/>
    <property type="project" value="InterPro"/>
</dbReference>
<dbReference type="Pfam" id="PF00528">
    <property type="entry name" value="BPD_transp_1"/>
    <property type="match status" value="1"/>
</dbReference>
<evidence type="ECO:0000256" key="2">
    <source>
        <dbReference type="ARBA" id="ARBA00022448"/>
    </source>
</evidence>
<keyword evidence="4 7" id="KW-0812">Transmembrane</keyword>
<feature type="transmembrane region" description="Helical" evidence="7">
    <location>
        <begin position="262"/>
        <end position="281"/>
    </location>
</feature>
<dbReference type="EMBL" id="CP062983">
    <property type="protein sequence ID" value="QPC85121.1"/>
    <property type="molecule type" value="Genomic_DNA"/>
</dbReference>
<dbReference type="InterPro" id="IPR051393">
    <property type="entry name" value="ABC_transporter_permease"/>
</dbReference>
<dbReference type="PANTHER" id="PTHR30193:SF1">
    <property type="entry name" value="ABC TRANSPORTER PERMEASE PROTEIN YESP-RELATED"/>
    <property type="match status" value="1"/>
</dbReference>
<feature type="transmembrane region" description="Helical" evidence="7">
    <location>
        <begin position="106"/>
        <end position="126"/>
    </location>
</feature>
<name>A0A7S8EDV3_9CHLR</name>
<accession>A0A7S8EDV3</accession>
<comment type="subcellular location">
    <subcellularLocation>
        <location evidence="1 7">Cell membrane</location>
        <topology evidence="1 7">Multi-pass membrane protein</topology>
    </subcellularLocation>
</comment>
<feature type="domain" description="ABC transmembrane type-1" evidence="8">
    <location>
        <begin position="69"/>
        <end position="280"/>
    </location>
</feature>
<evidence type="ECO:0000313" key="9">
    <source>
        <dbReference type="EMBL" id="QPC85121.1"/>
    </source>
</evidence>
<feature type="transmembrane region" description="Helical" evidence="7">
    <location>
        <begin position="73"/>
        <end position="94"/>
    </location>
</feature>
<evidence type="ECO:0000256" key="3">
    <source>
        <dbReference type="ARBA" id="ARBA00022475"/>
    </source>
</evidence>
<dbReference type="SUPFAM" id="SSF161098">
    <property type="entry name" value="MetI-like"/>
    <property type="match status" value="1"/>
</dbReference>
<dbReference type="CDD" id="cd06261">
    <property type="entry name" value="TM_PBP2"/>
    <property type="match status" value="1"/>
</dbReference>
<sequence length="295" mass="33295">MSRQKRNLLWGLLFTSPATIGFFLWQLGPIVAAIGISLTEWKIVGSPEWIGLANYENIFTKDPLFLKSVSVTLIYTLLSVPASIAFAFFLAVLLDQKVRFLPVFRTIFYLPSIVPFIASSYLWLWLFNPDFGALNAILRPLGFPESKWIFASDTVLPSLALMSLWGVGGTMLIFLAGLQGVPKHLYEAVEVDGGTAWHKMRHVTIPIMTPVIFFNFVLTTINTLQTFTQPFVMTQGGPNNASLFYVLYLYRKAFRQSNMGYASALSVILLIIIGILTYIIFRTSSMWVFYEGERD</sequence>
<gene>
    <name evidence="9" type="ORF">G4Y79_05020</name>
</gene>
<reference evidence="9 10" key="1">
    <citation type="submission" date="2020-02" db="EMBL/GenBank/DDBJ databases">
        <authorList>
            <person name="Zheng R.K."/>
            <person name="Sun C.M."/>
        </authorList>
    </citation>
    <scope>NUCLEOTIDE SEQUENCE [LARGE SCALE GENOMIC DNA]</scope>
    <source>
        <strain evidence="10">rifampicinis</strain>
    </source>
</reference>
<protein>
    <submittedName>
        <fullName evidence="9">Sugar ABC transporter permease</fullName>
    </submittedName>
</protein>